<dbReference type="GO" id="GO:0008380">
    <property type="term" value="P:RNA splicing"/>
    <property type="evidence" value="ECO:0007669"/>
    <property type="project" value="UniProtKB-KW"/>
</dbReference>
<evidence type="ECO:0000256" key="1">
    <source>
        <dbReference type="ARBA" id="ARBA00022664"/>
    </source>
</evidence>
<name>A0AA35X366_GEOBA</name>
<evidence type="ECO:0000256" key="2">
    <source>
        <dbReference type="ARBA" id="ARBA00023187"/>
    </source>
</evidence>
<proteinExistence type="predicted"/>
<protein>
    <submittedName>
        <fullName evidence="5">CLK4-associating serine/arginine rich protein</fullName>
    </submittedName>
</protein>
<reference evidence="5" key="1">
    <citation type="submission" date="2023-03" db="EMBL/GenBank/DDBJ databases">
        <authorList>
            <person name="Steffen K."/>
            <person name="Cardenas P."/>
        </authorList>
    </citation>
    <scope>NUCLEOTIDE SEQUENCE</scope>
</reference>
<comment type="caution">
    <text evidence="5">The sequence shown here is derived from an EMBL/GenBank/DDBJ whole genome shotgun (WGS) entry which is preliminary data.</text>
</comment>
<dbReference type="Proteomes" id="UP001174909">
    <property type="component" value="Unassembled WGS sequence"/>
</dbReference>
<evidence type="ECO:0000313" key="5">
    <source>
        <dbReference type="EMBL" id="CAI8036102.1"/>
    </source>
</evidence>
<feature type="compositionally biased region" description="Basic and acidic residues" evidence="3">
    <location>
        <begin position="474"/>
        <end position="486"/>
    </location>
</feature>
<dbReference type="PANTHER" id="PTHR13161:SF4">
    <property type="entry name" value="CLK4-ASSOCIATING SERINE_ARGININE RICH PROTEIN"/>
    <property type="match status" value="1"/>
</dbReference>
<feature type="region of interest" description="Disordered" evidence="3">
    <location>
        <begin position="212"/>
        <end position="510"/>
    </location>
</feature>
<feature type="compositionally biased region" description="Basic residues" evidence="3">
    <location>
        <begin position="414"/>
        <end position="428"/>
    </location>
</feature>
<feature type="compositionally biased region" description="Basic and acidic residues" evidence="3">
    <location>
        <begin position="499"/>
        <end position="510"/>
    </location>
</feature>
<feature type="compositionally biased region" description="Basic and acidic residues" evidence="3">
    <location>
        <begin position="212"/>
        <end position="231"/>
    </location>
</feature>
<feature type="compositionally biased region" description="Basic and acidic residues" evidence="3">
    <location>
        <begin position="398"/>
        <end position="413"/>
    </location>
</feature>
<evidence type="ECO:0000259" key="4">
    <source>
        <dbReference type="SMART" id="SM01141"/>
    </source>
</evidence>
<dbReference type="GO" id="GO:0006397">
    <property type="term" value="P:mRNA processing"/>
    <property type="evidence" value="ECO:0007669"/>
    <property type="project" value="UniProtKB-KW"/>
</dbReference>
<dbReference type="SMART" id="SM01141">
    <property type="entry name" value="DRY_EERY"/>
    <property type="match status" value="1"/>
</dbReference>
<feature type="compositionally biased region" description="Basic and acidic residues" evidence="3">
    <location>
        <begin position="322"/>
        <end position="339"/>
    </location>
</feature>
<organism evidence="5 6">
    <name type="scientific">Geodia barretti</name>
    <name type="common">Barrett's horny sponge</name>
    <dbReference type="NCBI Taxonomy" id="519541"/>
    <lineage>
        <taxon>Eukaryota</taxon>
        <taxon>Metazoa</taxon>
        <taxon>Porifera</taxon>
        <taxon>Demospongiae</taxon>
        <taxon>Heteroscleromorpha</taxon>
        <taxon>Tetractinellida</taxon>
        <taxon>Astrophorina</taxon>
        <taxon>Geodiidae</taxon>
        <taxon>Geodia</taxon>
    </lineage>
</organism>
<feature type="domain" description="Suppressor of white apricot N-terminal" evidence="4">
    <location>
        <begin position="39"/>
        <end position="141"/>
    </location>
</feature>
<evidence type="ECO:0000256" key="3">
    <source>
        <dbReference type="SAM" id="MobiDB-lite"/>
    </source>
</evidence>
<evidence type="ECO:0000313" key="6">
    <source>
        <dbReference type="Proteomes" id="UP001174909"/>
    </source>
</evidence>
<dbReference type="PANTHER" id="PTHR13161">
    <property type="entry name" value="SPLICING FACTOR SUPPRESSOR OF WHITE APRICOT"/>
    <property type="match status" value="1"/>
</dbReference>
<sequence length="554" mass="63669">MWHEARKQEKKIREAVVDFQKRAERRRQHYAKERKDPMQLMRVYGRKTPLHLNPAASKMSSSIKSVSEEWEEQRCNYERYRFLVLNQFKRVSEQDALAVIDVEEMFHIPGKSSGGNSGGGFREKAKSQARAAIGYSYGGTSEEAAQAMRDEQLLAEYLGEDDGEGEDKVFSSESEYEVDVDLDDYSPADVDRLNVLALEYGVAASSFSKNLRTEKKSMEEAKQARISDIEKASMPGRRSRRERRQMRERAPRRVLTPPTYAQRGSPTYETYNKPEQRSRSSSRSSTPGEGKVEFITEFGGDDEGGGANQPLGHAHQSGSREAVPKSGRDGRSGAGERRGRNSQSSRHRSRSRSPRRRNSRSPRRRNSHSHSLRRRDSRSHSPRQRDSHSRSPRRRDSRSRGRDTRSRSRDSSHKRSHRSSSRERKRQRSGSQSREQDHTHQSSSSSSTSVTASSEATPPSKNKLPQTSKATNKPTKEKAKLTPQERLKKKMQAQLSRQFKQDKKLQKEREYKKESERIVGEVIYQREDYAIHLLASPFPCLFLSITRVSFYWLL</sequence>
<keyword evidence="2" id="KW-0508">mRNA splicing</keyword>
<dbReference type="InterPro" id="IPR019147">
    <property type="entry name" value="SWAP_N_domain"/>
</dbReference>
<keyword evidence="1" id="KW-0507">mRNA processing</keyword>
<dbReference type="EMBL" id="CASHTH010002846">
    <property type="protein sequence ID" value="CAI8036102.1"/>
    <property type="molecule type" value="Genomic_DNA"/>
</dbReference>
<feature type="compositionally biased region" description="Polar residues" evidence="3">
    <location>
        <begin position="463"/>
        <end position="473"/>
    </location>
</feature>
<feature type="compositionally biased region" description="Basic residues" evidence="3">
    <location>
        <begin position="345"/>
        <end position="382"/>
    </location>
</feature>
<dbReference type="Pfam" id="PF09750">
    <property type="entry name" value="DRY_EERY"/>
    <property type="match status" value="1"/>
</dbReference>
<gene>
    <name evidence="5" type="ORF">GBAR_LOCUS20253</name>
</gene>
<feature type="compositionally biased region" description="Low complexity" evidence="3">
    <location>
        <begin position="442"/>
        <end position="460"/>
    </location>
</feature>
<dbReference type="AlphaFoldDB" id="A0AA35X366"/>
<dbReference type="InterPro" id="IPR040397">
    <property type="entry name" value="SWAP"/>
</dbReference>
<keyword evidence="6" id="KW-1185">Reference proteome</keyword>
<accession>A0AA35X366</accession>